<proteinExistence type="predicted"/>
<organism evidence="1 2">
    <name type="scientific">Methanothrix soehngenii (strain ATCC 5969 / DSM 3671 / JCM 10134 / NBRC 103675 / OCM 69 / GP-6)</name>
    <name type="common">Methanosaeta concilii</name>
    <dbReference type="NCBI Taxonomy" id="990316"/>
    <lineage>
        <taxon>Archaea</taxon>
        <taxon>Methanobacteriati</taxon>
        <taxon>Methanobacteriota</taxon>
        <taxon>Stenosarchaea group</taxon>
        <taxon>Methanomicrobia</taxon>
        <taxon>Methanotrichales</taxon>
        <taxon>Methanotrichaceae</taxon>
        <taxon>Methanothrix</taxon>
    </lineage>
</organism>
<name>F4BZ20_METSG</name>
<dbReference type="OrthoDB" id="147449at2157"/>
<gene>
    <name evidence="1" type="ordered locus">MCON_2540</name>
</gene>
<reference evidence="1 2" key="1">
    <citation type="journal article" date="2011" name="J. Bacteriol.">
        <title>Complete genome sequence of Methanosaeta concilii, a specialist in aceticlastic methanogenesis.</title>
        <authorList>
            <person name="Barber R.D."/>
            <person name="Zhang L."/>
            <person name="Harnack M."/>
            <person name="Olson M.V."/>
            <person name="Kaul R."/>
            <person name="Ingram-Smith C."/>
            <person name="Smith K.S."/>
        </authorList>
    </citation>
    <scope>NUCLEOTIDE SEQUENCE [LARGE SCALE GENOMIC DNA]</scope>
    <source>
        <strain evidence="2">ATCC 5969 / DSM 3671 / JCM 10134 / NBRC 103675 / OCM 69 / GP-6</strain>
    </source>
</reference>
<protein>
    <submittedName>
        <fullName evidence="1">Uncharacterized protein</fullName>
    </submittedName>
</protein>
<dbReference type="STRING" id="990316.MCON_2540"/>
<dbReference type="GeneID" id="10461920"/>
<evidence type="ECO:0000313" key="2">
    <source>
        <dbReference type="Proteomes" id="UP000007807"/>
    </source>
</evidence>
<dbReference type="KEGG" id="mcj:MCON_2540"/>
<evidence type="ECO:0000313" key="1">
    <source>
        <dbReference type="EMBL" id="AEB68967.1"/>
    </source>
</evidence>
<dbReference type="RefSeq" id="WP_013719996.1">
    <property type="nucleotide sequence ID" value="NC_015416.1"/>
</dbReference>
<sequence>MKCVFFLLMASSLLLLPALGQEVVDLYSDLQSCDVTVAGTGAGDLLKLELFSSGKVLQSRTLALDGPGTWVARWDKMPSTEGSYSARATLFRNGSLLSEKSIDFHHGGRVPVKFDVRDYQADSSGVHLLIYSPDLAIVDIYHMLIKDGKALYVARESPVSISDGIRNIDFDWKQLLVRGEQYSGRIKIVEKETGQTRAFMSSFLAR</sequence>
<dbReference type="AlphaFoldDB" id="F4BZ20"/>
<keyword evidence="2" id="KW-1185">Reference proteome</keyword>
<dbReference type="InParanoid" id="F4BZ20"/>
<dbReference type="EMBL" id="CP002565">
    <property type="protein sequence ID" value="AEB68967.1"/>
    <property type="molecule type" value="Genomic_DNA"/>
</dbReference>
<dbReference type="Proteomes" id="UP000007807">
    <property type="component" value="Chromosome"/>
</dbReference>
<accession>F4BZ20</accession>
<dbReference type="HOGENOM" id="CLU_1329464_0_0_2"/>